<proteinExistence type="inferred from homology"/>
<dbReference type="GO" id="GO:0051321">
    <property type="term" value="P:meiotic cell cycle"/>
    <property type="evidence" value="ECO:0007669"/>
    <property type="project" value="TreeGrafter"/>
</dbReference>
<comment type="function">
    <text evidence="6">Gamma-tubulin complex is necessary for microtubule nucleation at the microtubule organizing centers (MTOCs).</text>
</comment>
<comment type="similarity">
    <text evidence="2 7">Belongs to the TUBGCP family.</text>
</comment>
<dbReference type="PANTHER" id="PTHR19302">
    <property type="entry name" value="GAMMA TUBULIN COMPLEX PROTEIN"/>
    <property type="match status" value="1"/>
</dbReference>
<dbReference type="InterPro" id="IPR042241">
    <property type="entry name" value="GCP_C_sf"/>
</dbReference>
<dbReference type="AlphaFoldDB" id="A0AA88CZH3"/>
<evidence type="ECO:0000259" key="9">
    <source>
        <dbReference type="Pfam" id="PF17681"/>
    </source>
</evidence>
<dbReference type="Proteomes" id="UP001187192">
    <property type="component" value="Unassembled WGS sequence"/>
</dbReference>
<dbReference type="PANTHER" id="PTHR19302:SF27">
    <property type="entry name" value="GAMMA-TUBULIN COMPLEX COMPONENT 4"/>
    <property type="match status" value="1"/>
</dbReference>
<dbReference type="GO" id="GO:0005874">
    <property type="term" value="C:microtubule"/>
    <property type="evidence" value="ECO:0007669"/>
    <property type="project" value="UniProtKB-KW"/>
</dbReference>
<dbReference type="Pfam" id="PF04130">
    <property type="entry name" value="GCP_C_terminal"/>
    <property type="match status" value="1"/>
</dbReference>
<dbReference type="GO" id="GO:0000278">
    <property type="term" value="P:mitotic cell cycle"/>
    <property type="evidence" value="ECO:0007669"/>
    <property type="project" value="TreeGrafter"/>
</dbReference>
<evidence type="ECO:0000256" key="6">
    <source>
        <dbReference type="ARBA" id="ARBA00053139"/>
    </source>
</evidence>
<keyword evidence="3 7" id="KW-0963">Cytoplasm</keyword>
<evidence type="ECO:0000259" key="8">
    <source>
        <dbReference type="Pfam" id="PF04130"/>
    </source>
</evidence>
<dbReference type="GO" id="GO:0031122">
    <property type="term" value="P:cytoplasmic microtubule organization"/>
    <property type="evidence" value="ECO:0007669"/>
    <property type="project" value="TreeGrafter"/>
</dbReference>
<sequence>MLHEVLLALLGYTGDLIIDDRDHRSSLGLRLSTVSDDPPSFKLAPDISFLHPSERFSSDISTLGNGGKSASILLTFAGPLILLFVAVNKCRDLIERIVSLGFYYRELDRFATKSRNLSWIRSADASPFATISESSDGKAGVKRQSVYRRAIANGIVEILSVYRSAVLHIEQKLLSETVPILATLTQGLNKFFVLLPPLYELVLEIERDDIRGGQLLNLLHKRCHCGVPELQTCIQRLLWHGHQVMYNQLASWMVYGTLQDQYGEFFIRSFSYKKLCSVVDWISVLGMGQEDREVEHGSSPTDISEKLARLSTDDTSLTDWHLGFHIFLDMLPEYIHMRVAESILFAGKAIRVLRNPSHVFRFQDAAYYQQMPKGSQKFQGFMGRVTFQKESLVDKQNTGEVLLPQSEADKIEAMLLDLKESSEFHKRSFEYAVDSIRAIAASHLWQLVVVRADLNGHLKALKDYFLLAKGDFFQCFLEESRQLMRLPPRQSTAEADLMVPFQLAAIKTIGEEDKYFTRVSLRMPSFGMTVKSSQRDLLKDGKSVATSETAIDGWDGIALEYTVDWPLQLFFTQEVLSKYSRVFQYLLRLKRTQMELEKSWASVMHQDHTDFAKRRNDRVNGSVSQQRRQRFRPMWRIREHMAFLIRNLQFYIQVDVIESQWNVLQAHIQDSHDFTELVGFHQEYLSALISQSFLDIGSLSRILDSIMKLCLQFCWSIENQESGENTSELEHITEEFNKKSNSLYTILRSSRLIGSQRAPYLRRFLMRLNFNFFFEATARGAMNVVRPRPGHSVLDQE</sequence>
<accession>A0AA88CZH3</accession>
<name>A0AA88CZH3_FICCA</name>
<dbReference type="FunFam" id="1.20.120.1900:FF:000010">
    <property type="entry name" value="Gamma-tubulin complex component"/>
    <property type="match status" value="1"/>
</dbReference>
<keyword evidence="4 7" id="KW-0493">Microtubule</keyword>
<comment type="subcellular location">
    <subcellularLocation>
        <location evidence="1 7">Cytoplasm</location>
        <location evidence="1 7">Cytoskeleton</location>
        <location evidence="1 7">Microtubule organizing center</location>
    </subcellularLocation>
</comment>
<feature type="domain" description="Gamma tubulin complex component C-terminal" evidence="8">
    <location>
        <begin position="454"/>
        <end position="774"/>
    </location>
</feature>
<dbReference type="GO" id="GO:0051011">
    <property type="term" value="F:microtubule minus-end binding"/>
    <property type="evidence" value="ECO:0007669"/>
    <property type="project" value="TreeGrafter"/>
</dbReference>
<dbReference type="InterPro" id="IPR041470">
    <property type="entry name" value="GCP_N"/>
</dbReference>
<evidence type="ECO:0000256" key="3">
    <source>
        <dbReference type="ARBA" id="ARBA00022490"/>
    </source>
</evidence>
<evidence type="ECO:0000256" key="1">
    <source>
        <dbReference type="ARBA" id="ARBA00004267"/>
    </source>
</evidence>
<dbReference type="GO" id="GO:0043015">
    <property type="term" value="F:gamma-tubulin binding"/>
    <property type="evidence" value="ECO:0007669"/>
    <property type="project" value="InterPro"/>
</dbReference>
<evidence type="ECO:0000256" key="2">
    <source>
        <dbReference type="ARBA" id="ARBA00010337"/>
    </source>
</evidence>
<evidence type="ECO:0000256" key="5">
    <source>
        <dbReference type="ARBA" id="ARBA00023212"/>
    </source>
</evidence>
<comment type="function">
    <text evidence="7">Component of the gamma-tubulin ring complex (gTuRC) which mediates microtubule nucleation.</text>
</comment>
<evidence type="ECO:0000256" key="4">
    <source>
        <dbReference type="ARBA" id="ARBA00022701"/>
    </source>
</evidence>
<keyword evidence="11" id="KW-1185">Reference proteome</keyword>
<evidence type="ECO:0000313" key="11">
    <source>
        <dbReference type="Proteomes" id="UP001187192"/>
    </source>
</evidence>
<dbReference type="EMBL" id="BTGU01000007">
    <property type="protein sequence ID" value="GMN37975.1"/>
    <property type="molecule type" value="Genomic_DNA"/>
</dbReference>
<dbReference type="GO" id="GO:0051225">
    <property type="term" value="P:spindle assembly"/>
    <property type="evidence" value="ECO:0007669"/>
    <property type="project" value="TreeGrafter"/>
</dbReference>
<keyword evidence="5 7" id="KW-0206">Cytoskeleton</keyword>
<dbReference type="InterPro" id="IPR007259">
    <property type="entry name" value="GCP"/>
</dbReference>
<evidence type="ECO:0000313" key="10">
    <source>
        <dbReference type="EMBL" id="GMN37975.1"/>
    </source>
</evidence>
<comment type="caution">
    <text evidence="10">The sequence shown here is derived from an EMBL/GenBank/DDBJ whole genome shotgun (WGS) entry which is preliminary data.</text>
</comment>
<dbReference type="GO" id="GO:0007020">
    <property type="term" value="P:microtubule nucleation"/>
    <property type="evidence" value="ECO:0007669"/>
    <property type="project" value="InterPro"/>
</dbReference>
<dbReference type="InterPro" id="IPR040457">
    <property type="entry name" value="GCP_C"/>
</dbReference>
<dbReference type="Pfam" id="PF17681">
    <property type="entry name" value="GCP_N_terminal"/>
    <property type="match status" value="1"/>
</dbReference>
<protein>
    <recommendedName>
        <fullName evidence="7">Gamma-tubulin complex component</fullName>
    </recommendedName>
</protein>
<feature type="domain" description="Gamma tubulin complex component protein N-terminal" evidence="9">
    <location>
        <begin position="88"/>
        <end position="449"/>
    </location>
</feature>
<evidence type="ECO:0000256" key="7">
    <source>
        <dbReference type="RuleBase" id="RU363050"/>
    </source>
</evidence>
<dbReference type="GO" id="GO:0000922">
    <property type="term" value="C:spindle pole"/>
    <property type="evidence" value="ECO:0007669"/>
    <property type="project" value="InterPro"/>
</dbReference>
<dbReference type="GO" id="GO:0000930">
    <property type="term" value="C:gamma-tubulin complex"/>
    <property type="evidence" value="ECO:0007669"/>
    <property type="project" value="TreeGrafter"/>
</dbReference>
<organism evidence="10 11">
    <name type="scientific">Ficus carica</name>
    <name type="common">Common fig</name>
    <dbReference type="NCBI Taxonomy" id="3494"/>
    <lineage>
        <taxon>Eukaryota</taxon>
        <taxon>Viridiplantae</taxon>
        <taxon>Streptophyta</taxon>
        <taxon>Embryophyta</taxon>
        <taxon>Tracheophyta</taxon>
        <taxon>Spermatophyta</taxon>
        <taxon>Magnoliopsida</taxon>
        <taxon>eudicotyledons</taxon>
        <taxon>Gunneridae</taxon>
        <taxon>Pentapetalae</taxon>
        <taxon>rosids</taxon>
        <taxon>fabids</taxon>
        <taxon>Rosales</taxon>
        <taxon>Moraceae</taxon>
        <taxon>Ficeae</taxon>
        <taxon>Ficus</taxon>
    </lineage>
</organism>
<reference evidence="10" key="1">
    <citation type="submission" date="2023-07" db="EMBL/GenBank/DDBJ databases">
        <title>draft genome sequence of fig (Ficus carica).</title>
        <authorList>
            <person name="Takahashi T."/>
            <person name="Nishimura K."/>
        </authorList>
    </citation>
    <scope>NUCLEOTIDE SEQUENCE</scope>
</reference>
<gene>
    <name evidence="10" type="ORF">TIFTF001_007246</name>
</gene>
<dbReference type="Gene3D" id="1.20.120.1900">
    <property type="entry name" value="Gamma-tubulin complex, C-terminal domain"/>
    <property type="match status" value="1"/>
</dbReference>